<dbReference type="InterPro" id="IPR051553">
    <property type="entry name" value="Ran_GTPase-activating"/>
</dbReference>
<evidence type="ECO:0000256" key="1">
    <source>
        <dbReference type="PROSITE-ProRule" id="PRU10141"/>
    </source>
</evidence>
<accession>A0ABR2KW63</accession>
<dbReference type="SUPFAM" id="SSF50985">
    <property type="entry name" value="RCC1/BLIP-II"/>
    <property type="match status" value="1"/>
</dbReference>
<comment type="caution">
    <text evidence="3">The sequence shown here is derived from an EMBL/GenBank/DDBJ whole genome shotgun (WGS) entry which is preliminary data.</text>
</comment>
<dbReference type="InterPro" id="IPR036149">
    <property type="entry name" value="APC_N_sf"/>
</dbReference>
<dbReference type="PANTHER" id="PTHR45982">
    <property type="entry name" value="REGULATOR OF CHROMOSOME CONDENSATION"/>
    <property type="match status" value="1"/>
</dbReference>
<dbReference type="InterPro" id="IPR017441">
    <property type="entry name" value="Protein_kinase_ATP_BS"/>
</dbReference>
<keyword evidence="4" id="KW-1185">Reference proteome</keyword>
<keyword evidence="1" id="KW-0547">Nucleotide-binding</keyword>
<organism evidence="3 4">
    <name type="scientific">Tritrichomonas musculus</name>
    <dbReference type="NCBI Taxonomy" id="1915356"/>
    <lineage>
        <taxon>Eukaryota</taxon>
        <taxon>Metamonada</taxon>
        <taxon>Parabasalia</taxon>
        <taxon>Tritrichomonadida</taxon>
        <taxon>Tritrichomonadidae</taxon>
        <taxon>Tritrichomonas</taxon>
    </lineage>
</organism>
<dbReference type="Proteomes" id="UP001470230">
    <property type="component" value="Unassembled WGS sequence"/>
</dbReference>
<dbReference type="Pfam" id="PF13540">
    <property type="entry name" value="RCC1_2"/>
    <property type="match status" value="1"/>
</dbReference>
<keyword evidence="1" id="KW-0067">ATP-binding</keyword>
<keyword evidence="2" id="KW-0175">Coiled coil</keyword>
<proteinExistence type="predicted"/>
<feature type="binding site" evidence="1">
    <location>
        <position position="477"/>
    </location>
    <ligand>
        <name>ATP</name>
        <dbReference type="ChEBI" id="CHEBI:30616"/>
    </ligand>
</feature>
<gene>
    <name evidence="3" type="ORF">M9Y10_023768</name>
</gene>
<evidence type="ECO:0000313" key="3">
    <source>
        <dbReference type="EMBL" id="KAK8895320.1"/>
    </source>
</evidence>
<feature type="coiled-coil region" evidence="2">
    <location>
        <begin position="385"/>
        <end position="433"/>
    </location>
</feature>
<protein>
    <submittedName>
        <fullName evidence="3">Uncharacterized protein</fullName>
    </submittedName>
</protein>
<dbReference type="Gene3D" id="2.130.10.30">
    <property type="entry name" value="Regulator of chromosome condensation 1/beta-lactamase-inhibitor protein II"/>
    <property type="match status" value="1"/>
</dbReference>
<evidence type="ECO:0000313" key="4">
    <source>
        <dbReference type="Proteomes" id="UP001470230"/>
    </source>
</evidence>
<evidence type="ECO:0000256" key="2">
    <source>
        <dbReference type="SAM" id="Coils"/>
    </source>
</evidence>
<dbReference type="InterPro" id="IPR009091">
    <property type="entry name" value="RCC1/BLIP-II"/>
</dbReference>
<name>A0ABR2KW63_9EUKA</name>
<dbReference type="PROSITE" id="PS00107">
    <property type="entry name" value="PROTEIN_KINASE_ATP"/>
    <property type="match status" value="1"/>
</dbReference>
<dbReference type="SUPFAM" id="SSF58050">
    <property type="entry name" value="N-terminal coiled coil domain from apc"/>
    <property type="match status" value="1"/>
</dbReference>
<feature type="non-terminal residue" evidence="3">
    <location>
        <position position="507"/>
    </location>
</feature>
<sequence>MKVIGYNGNHGLAGSLNNQSSGSDDIKTPCQSRLDVPSLLSFSTFRPSIWIMRNGDAFAVGPNQKGGIMSTMPKVEFKKDTKIEFKNKNGKPVKFISAVCGDEYTLYQVSEETASALSQLVYAHNDKDTIFLNIGKRSPLSLFGGRYTSAVIDTEGGVIIITESVYKSPTSELESLSLPDGDRAVKVACCDESVIVLGESGRVFECSLKTANNSFSEVCELSGINIKEISGVYNHFFAVSEDGKVFGRGNNDNNRLGMPNGIKDVKEFKVVESLNKYHIVEAFAGYSESLFKTLDGKFFGCGSNSCGHLMLKDVNKRNVYPPLKTTITRDATFCILGNSKSAAFYGVDPPPNTPNRKVSQFSETINPRKISKKVSTKTKDEPKNIQELLKQLELTKEENASLKKELKQSKKRISELEQEVKKLKEKSSPEKKEVKKGCGLDIIDTETLDKLKRIKSLGRGATSEVFEVVREERLALKVYNLELLTDNENEEEEKVVINMKNARRFLF</sequence>
<dbReference type="EMBL" id="JAPFFF010000003">
    <property type="protein sequence ID" value="KAK8895320.1"/>
    <property type="molecule type" value="Genomic_DNA"/>
</dbReference>
<dbReference type="PANTHER" id="PTHR45982:SF1">
    <property type="entry name" value="REGULATOR OF CHROMOSOME CONDENSATION"/>
    <property type="match status" value="1"/>
</dbReference>
<reference evidence="3 4" key="1">
    <citation type="submission" date="2024-04" db="EMBL/GenBank/DDBJ databases">
        <title>Tritrichomonas musculus Genome.</title>
        <authorList>
            <person name="Alves-Ferreira E."/>
            <person name="Grigg M."/>
            <person name="Lorenzi H."/>
            <person name="Galac M."/>
        </authorList>
    </citation>
    <scope>NUCLEOTIDE SEQUENCE [LARGE SCALE GENOMIC DNA]</scope>
    <source>
        <strain evidence="3 4">EAF2021</strain>
    </source>
</reference>